<evidence type="ECO:0000313" key="9">
    <source>
        <dbReference type="EMBL" id="CAD7656569.1"/>
    </source>
</evidence>
<evidence type="ECO:0000256" key="7">
    <source>
        <dbReference type="SAM" id="SignalP"/>
    </source>
</evidence>
<name>A0A7R9QSY2_9ACAR</name>
<dbReference type="EMBL" id="CAJPVJ010011364">
    <property type="protein sequence ID" value="CAG2173756.1"/>
    <property type="molecule type" value="Genomic_DNA"/>
</dbReference>
<comment type="subunit">
    <text evidence="5">Interacts with HSPA5/BiP; interaction is direct. Interacts with ERN1/IRE1 (via the luminal region). Interacts with DERL1.</text>
</comment>
<reference evidence="9" key="1">
    <citation type="submission" date="2020-11" db="EMBL/GenBank/DDBJ databases">
        <authorList>
            <person name="Tran Van P."/>
        </authorList>
    </citation>
    <scope>NUCLEOTIDE SEQUENCE</scope>
</reference>
<dbReference type="Proteomes" id="UP000728032">
    <property type="component" value="Unassembled WGS sequence"/>
</dbReference>
<evidence type="ECO:0000256" key="4">
    <source>
        <dbReference type="ARBA" id="ARBA00045428"/>
    </source>
</evidence>
<gene>
    <name evidence="9" type="ORF">ONB1V03_LOCUS13205</name>
</gene>
<dbReference type="EMBL" id="OC926189">
    <property type="protein sequence ID" value="CAD7656569.1"/>
    <property type="molecule type" value="Genomic_DNA"/>
</dbReference>
<feature type="non-terminal residue" evidence="9">
    <location>
        <position position="145"/>
    </location>
</feature>
<comment type="function">
    <text evidence="4">Co-chaperone for Hsp70 protein HSPA5/BiP that acts as a key repressor of the ERN1/IRE1-mediated unfolded protein response (UPR). J domain-containing co-chaperones stimulate the ATPase activity of Hsp70 proteins and are required for efficient substrate recognition by Hsp70 proteins. In the unstressed endoplasmic reticulum, interacts with the luminal region of ERN1/IRE1 and selectively recruits HSPA5/BiP: HSPA5/BiP disrupts the dimerization of the active ERN1/IRE1 luminal region, thereby inactivating ERN1/IRE1. Also involved in endoplasmic reticulum-associated degradation (ERAD) of misfolded proteins. Required for survival of B-cell progenitors and normal antibody production.</text>
</comment>
<dbReference type="SMART" id="SM00271">
    <property type="entry name" value="DnaJ"/>
    <property type="match status" value="1"/>
</dbReference>
<dbReference type="InterPro" id="IPR001623">
    <property type="entry name" value="DnaJ_domain"/>
</dbReference>
<dbReference type="Pfam" id="PF00226">
    <property type="entry name" value="DnaJ"/>
    <property type="match status" value="1"/>
</dbReference>
<keyword evidence="1" id="KW-0143">Chaperone</keyword>
<feature type="region of interest" description="Disordered" evidence="6">
    <location>
        <begin position="125"/>
        <end position="145"/>
    </location>
</feature>
<proteinExistence type="predicted"/>
<dbReference type="PANTHER" id="PTHR44360:SF1">
    <property type="entry name" value="DNAJ HOMOLOG SUBFAMILY B MEMBER 9"/>
    <property type="match status" value="1"/>
</dbReference>
<dbReference type="GO" id="GO:0036503">
    <property type="term" value="P:ERAD pathway"/>
    <property type="evidence" value="ECO:0007669"/>
    <property type="project" value="TreeGrafter"/>
</dbReference>
<dbReference type="SUPFAM" id="SSF46565">
    <property type="entry name" value="Chaperone J-domain"/>
    <property type="match status" value="1"/>
</dbReference>
<dbReference type="GO" id="GO:0005783">
    <property type="term" value="C:endoplasmic reticulum"/>
    <property type="evidence" value="ECO:0007669"/>
    <property type="project" value="TreeGrafter"/>
</dbReference>
<dbReference type="GO" id="GO:0051787">
    <property type="term" value="F:misfolded protein binding"/>
    <property type="evidence" value="ECO:0007669"/>
    <property type="project" value="TreeGrafter"/>
</dbReference>
<accession>A0A7R9QSY2</accession>
<dbReference type="PROSITE" id="PS50076">
    <property type="entry name" value="DNAJ_2"/>
    <property type="match status" value="1"/>
</dbReference>
<dbReference type="PROSITE" id="PS00636">
    <property type="entry name" value="DNAJ_1"/>
    <property type="match status" value="1"/>
</dbReference>
<dbReference type="Gene3D" id="1.10.287.110">
    <property type="entry name" value="DnaJ domain"/>
    <property type="match status" value="1"/>
</dbReference>
<evidence type="ECO:0000256" key="2">
    <source>
        <dbReference type="ARBA" id="ARBA00040158"/>
    </source>
</evidence>
<evidence type="ECO:0000259" key="8">
    <source>
        <dbReference type="PROSITE" id="PS50076"/>
    </source>
</evidence>
<dbReference type="PRINTS" id="PR00625">
    <property type="entry name" value="JDOMAIN"/>
</dbReference>
<dbReference type="CDD" id="cd06257">
    <property type="entry name" value="DnaJ"/>
    <property type="match status" value="1"/>
</dbReference>
<evidence type="ECO:0000256" key="1">
    <source>
        <dbReference type="ARBA" id="ARBA00023186"/>
    </source>
</evidence>
<organism evidence="9">
    <name type="scientific">Oppiella nova</name>
    <dbReference type="NCBI Taxonomy" id="334625"/>
    <lineage>
        <taxon>Eukaryota</taxon>
        <taxon>Metazoa</taxon>
        <taxon>Ecdysozoa</taxon>
        <taxon>Arthropoda</taxon>
        <taxon>Chelicerata</taxon>
        <taxon>Arachnida</taxon>
        <taxon>Acari</taxon>
        <taxon>Acariformes</taxon>
        <taxon>Sarcoptiformes</taxon>
        <taxon>Oribatida</taxon>
        <taxon>Brachypylina</taxon>
        <taxon>Oppioidea</taxon>
        <taxon>Oppiidae</taxon>
        <taxon>Oppiella</taxon>
    </lineage>
</organism>
<dbReference type="InterPro" id="IPR051948">
    <property type="entry name" value="Hsp70_co-chaperone_J-domain"/>
</dbReference>
<dbReference type="AlphaFoldDB" id="A0A7R9QSY2"/>
<dbReference type="InterPro" id="IPR036869">
    <property type="entry name" value="J_dom_sf"/>
</dbReference>
<dbReference type="InterPro" id="IPR018253">
    <property type="entry name" value="DnaJ_domain_CS"/>
</dbReference>
<feature type="signal peptide" evidence="7">
    <location>
        <begin position="1"/>
        <end position="28"/>
    </location>
</feature>
<dbReference type="PANTHER" id="PTHR44360">
    <property type="entry name" value="DNAJ HOMOLOG SUBFAMILY B MEMBER 9"/>
    <property type="match status" value="1"/>
</dbReference>
<evidence type="ECO:0000256" key="3">
    <source>
        <dbReference type="ARBA" id="ARBA00041533"/>
    </source>
</evidence>
<protein>
    <recommendedName>
        <fullName evidence="2">DnaJ homolog subfamily B member 9</fullName>
    </recommendedName>
    <alternativeName>
        <fullName evidence="3">Endoplasmic reticulum DNA J domain-containing protein 4</fullName>
    </alternativeName>
</protein>
<keyword evidence="7" id="KW-0732">Signal</keyword>
<evidence type="ECO:0000313" key="10">
    <source>
        <dbReference type="Proteomes" id="UP000728032"/>
    </source>
</evidence>
<sequence>MYVNAANLSLYSLVIMVWISSQIDGVMSAKDYYELLGVGRDASVKDIKKAFRKLAVKYHPDKNKAKDAEEKFQEIARAYEVLSDADKRRRYDQLGDDDDSLRSGGGQHFNFNDFFKDFDQHFNYHSHHDSHHQQQHHNHQHFDHH</sequence>
<dbReference type="GO" id="GO:0051087">
    <property type="term" value="F:protein-folding chaperone binding"/>
    <property type="evidence" value="ECO:0007669"/>
    <property type="project" value="TreeGrafter"/>
</dbReference>
<feature type="chain" id="PRO_5035593596" description="DnaJ homolog subfamily B member 9" evidence="7">
    <location>
        <begin position="29"/>
        <end position="145"/>
    </location>
</feature>
<evidence type="ECO:0000256" key="5">
    <source>
        <dbReference type="ARBA" id="ARBA00046365"/>
    </source>
</evidence>
<feature type="domain" description="J" evidence="8">
    <location>
        <begin position="31"/>
        <end position="95"/>
    </location>
</feature>
<evidence type="ECO:0000256" key="6">
    <source>
        <dbReference type="SAM" id="MobiDB-lite"/>
    </source>
</evidence>
<keyword evidence="10" id="KW-1185">Reference proteome</keyword>
<dbReference type="OrthoDB" id="552049at2759"/>